<dbReference type="EMBL" id="JANAKD010000273">
    <property type="protein sequence ID" value="KAJ3495505.1"/>
    <property type="molecule type" value="Genomic_DNA"/>
</dbReference>
<evidence type="ECO:0000313" key="2">
    <source>
        <dbReference type="Proteomes" id="UP001148737"/>
    </source>
</evidence>
<protein>
    <submittedName>
        <fullName evidence="1">Uncharacterized protein</fullName>
    </submittedName>
</protein>
<sequence>MKGCFSALPAELLEMIMRASATLKDLANLILASRDCYRIFSASPNPFILASLKSSVPGPLWSEFCAASFARSNFQRVLHARMPPYEDEDDYGYSSEDDELFSQDRAKVLSFLHQYFTASHEFEIQASSTDDLRIALQLNRHIGYLLDDYVQRILRDTYRLCQLTPHEKMLQHANIDPAQRQDIRTFSFIADLSIAERTRLYRGFLCFEIYARVFRPRQSIHEIGGHDRGERFEFFIKRLKPWEVEEIACVHQYLSDIIRAAYLDLEHEYEREARRLDRLFREEQRQLSRHGVFYTGDLPLLPDFYCLSSSESHEWRYDGRETIAEKCSSIVGSGLAYMYQFSRSDRSVRFEHLLRNHPVRSDFLYATLPHNTILPIPASSSDYRDLTQASAGYMAYGGAPPDLSYSLYLGSRANVEFRAFGYVFWDAEKLGSEYLQHAFRHACSAGYRGTRRDAGWYIRNVALPPAYWDYICNKFCNSYEIDDHGPRMD</sequence>
<accession>A0ACC1R028</accession>
<gene>
    <name evidence="1" type="ORF">NLG97_g3342</name>
</gene>
<name>A0ACC1R028_9HYPO</name>
<organism evidence="1 2">
    <name type="scientific">Lecanicillium saksenae</name>
    <dbReference type="NCBI Taxonomy" id="468837"/>
    <lineage>
        <taxon>Eukaryota</taxon>
        <taxon>Fungi</taxon>
        <taxon>Dikarya</taxon>
        <taxon>Ascomycota</taxon>
        <taxon>Pezizomycotina</taxon>
        <taxon>Sordariomycetes</taxon>
        <taxon>Hypocreomycetidae</taxon>
        <taxon>Hypocreales</taxon>
        <taxon>Cordycipitaceae</taxon>
        <taxon>Lecanicillium</taxon>
    </lineage>
</organism>
<proteinExistence type="predicted"/>
<dbReference type="Proteomes" id="UP001148737">
    <property type="component" value="Unassembled WGS sequence"/>
</dbReference>
<comment type="caution">
    <text evidence="1">The sequence shown here is derived from an EMBL/GenBank/DDBJ whole genome shotgun (WGS) entry which is preliminary data.</text>
</comment>
<keyword evidence="2" id="KW-1185">Reference proteome</keyword>
<reference evidence="1" key="1">
    <citation type="submission" date="2022-07" db="EMBL/GenBank/DDBJ databases">
        <title>Genome Sequence of Lecanicillium saksenae.</title>
        <authorList>
            <person name="Buettner E."/>
        </authorList>
    </citation>
    <scope>NUCLEOTIDE SEQUENCE</scope>
    <source>
        <strain evidence="1">VT-O1</strain>
    </source>
</reference>
<evidence type="ECO:0000313" key="1">
    <source>
        <dbReference type="EMBL" id="KAJ3495505.1"/>
    </source>
</evidence>